<dbReference type="EMBL" id="BMEV01000138">
    <property type="protein sequence ID" value="GFZ92386.1"/>
    <property type="molecule type" value="Genomic_DNA"/>
</dbReference>
<gene>
    <name evidence="1" type="ORF">GCM10010978_33180</name>
</gene>
<name>A0A8J2TRJ6_9BACI</name>
<reference evidence="1" key="2">
    <citation type="submission" date="2020-09" db="EMBL/GenBank/DDBJ databases">
        <authorList>
            <person name="Sun Q."/>
            <person name="Zhou Y."/>
        </authorList>
    </citation>
    <scope>NUCLEOTIDE SEQUENCE</scope>
    <source>
        <strain evidence="1">CGMCC 1.12360</strain>
    </source>
</reference>
<organism evidence="1 2">
    <name type="scientific">Compostibacillus humi</name>
    <dbReference type="NCBI Taxonomy" id="1245525"/>
    <lineage>
        <taxon>Bacteria</taxon>
        <taxon>Bacillati</taxon>
        <taxon>Bacillota</taxon>
        <taxon>Bacilli</taxon>
        <taxon>Bacillales</taxon>
        <taxon>Bacillaceae</taxon>
        <taxon>Compostibacillus</taxon>
    </lineage>
</organism>
<keyword evidence="2" id="KW-1185">Reference proteome</keyword>
<protein>
    <submittedName>
        <fullName evidence="1">Uncharacterized protein</fullName>
    </submittedName>
</protein>
<dbReference type="Proteomes" id="UP000602050">
    <property type="component" value="Unassembled WGS sequence"/>
</dbReference>
<comment type="caution">
    <text evidence="1">The sequence shown here is derived from an EMBL/GenBank/DDBJ whole genome shotgun (WGS) entry which is preliminary data.</text>
</comment>
<accession>A0A8J2TRJ6</accession>
<sequence>MRFKPRSQLSKDFGLPGRLAYPPLHIKPCHVPYTDYTSEII</sequence>
<evidence type="ECO:0000313" key="1">
    <source>
        <dbReference type="EMBL" id="GFZ92386.1"/>
    </source>
</evidence>
<reference evidence="1" key="1">
    <citation type="journal article" date="2014" name="Int. J. Syst. Evol. Microbiol.">
        <title>Complete genome sequence of Corynebacterium casei LMG S-19264T (=DSM 44701T), isolated from a smear-ripened cheese.</title>
        <authorList>
            <consortium name="US DOE Joint Genome Institute (JGI-PGF)"/>
            <person name="Walter F."/>
            <person name="Albersmeier A."/>
            <person name="Kalinowski J."/>
            <person name="Ruckert C."/>
        </authorList>
    </citation>
    <scope>NUCLEOTIDE SEQUENCE</scope>
    <source>
        <strain evidence="1">CGMCC 1.12360</strain>
    </source>
</reference>
<dbReference type="AlphaFoldDB" id="A0A8J2TRJ6"/>
<evidence type="ECO:0000313" key="2">
    <source>
        <dbReference type="Proteomes" id="UP000602050"/>
    </source>
</evidence>
<proteinExistence type="predicted"/>